<dbReference type="Gene3D" id="3.40.50.10960">
    <property type="match status" value="1"/>
</dbReference>
<keyword evidence="3 8" id="KW-0132">Cell division</keyword>
<dbReference type="Pfam" id="PF08478">
    <property type="entry name" value="POTRA_1"/>
    <property type="match status" value="1"/>
</dbReference>
<dbReference type="PANTHER" id="PTHR37820">
    <property type="entry name" value="CELL DIVISION PROTEIN DIVIB"/>
    <property type="match status" value="1"/>
</dbReference>
<sequence length="377" mass="41722">MANKTPEEHKEEQPLTEWQKRNLEFLQKKARDQKEKEEQTARLKAQQKARLTGSISTAEENSKEVTAKKAKKEKTKAKKAGKKVATVKKLSKKEEVAKRRLRSIVIPSMVIFLISLFMVSPLSKLRVVKVVGQTNTTEQAVKSASGIKSTDYLAKTFFSQSRIASRVARYDKWVKSATVSYQFWNTFTIKVKEYSILAYLDSNNGYSPILEDGTVVTEKHLSSLPDNSLSLKLKKAKQIQLFVKQFSHLSSKLQKSIRTVSLAGSQSTPDLLILEMSDGNTVKVPLSQLSQKLPYYTKIVANMTDTGIVDMEVGIYTTTSDIEDSVAAALSSTTETSESSQDSASQDSSETTATSLETTAADTTADSETSTETIVSE</sequence>
<dbReference type="PROSITE" id="PS51779">
    <property type="entry name" value="POTRA"/>
    <property type="match status" value="1"/>
</dbReference>
<keyword evidence="5 8" id="KW-1133">Transmembrane helix</keyword>
<feature type="region of interest" description="Disordered" evidence="9">
    <location>
        <begin position="1"/>
        <end position="80"/>
    </location>
</feature>
<evidence type="ECO:0000256" key="3">
    <source>
        <dbReference type="ARBA" id="ARBA00022618"/>
    </source>
</evidence>
<evidence type="ECO:0000313" key="11">
    <source>
        <dbReference type="EMBL" id="MBM7635409.1"/>
    </source>
</evidence>
<comment type="subcellular location">
    <subcellularLocation>
        <location evidence="8">Cell membrane</location>
        <topology evidence="8">Single-pass type II membrane protein</topology>
    </subcellularLocation>
    <subcellularLocation>
        <location evidence="1">Membrane</location>
    </subcellularLocation>
    <text evidence="8">Localizes to the division septum.</text>
</comment>
<feature type="compositionally biased region" description="Basic residues" evidence="9">
    <location>
        <begin position="68"/>
        <end position="80"/>
    </location>
</feature>
<keyword evidence="2 8" id="KW-1003">Cell membrane</keyword>
<dbReference type="InterPro" id="IPR026580">
    <property type="entry name" value="DivIB"/>
</dbReference>
<dbReference type="InterPro" id="IPR050487">
    <property type="entry name" value="FtsQ_DivIB"/>
</dbReference>
<evidence type="ECO:0000256" key="7">
    <source>
        <dbReference type="ARBA" id="ARBA00023306"/>
    </source>
</evidence>
<evidence type="ECO:0000313" key="12">
    <source>
        <dbReference type="Proteomes" id="UP000809081"/>
    </source>
</evidence>
<dbReference type="EMBL" id="JAFBEI010000003">
    <property type="protein sequence ID" value="MBM7635409.1"/>
    <property type="molecule type" value="Genomic_DNA"/>
</dbReference>
<name>A0ABS2PJ05_9STRE</name>
<comment type="similarity">
    <text evidence="8">Belongs to the FtsQ/DivIB family. DivIB subfamily.</text>
</comment>
<evidence type="ECO:0000256" key="5">
    <source>
        <dbReference type="ARBA" id="ARBA00022989"/>
    </source>
</evidence>
<feature type="transmembrane region" description="Helical" evidence="8">
    <location>
        <begin position="101"/>
        <end position="119"/>
    </location>
</feature>
<evidence type="ECO:0000256" key="8">
    <source>
        <dbReference type="HAMAP-Rule" id="MF_00912"/>
    </source>
</evidence>
<feature type="domain" description="POTRA" evidence="10">
    <location>
        <begin position="123"/>
        <end position="194"/>
    </location>
</feature>
<accession>A0ABS2PJ05</accession>
<comment type="caution">
    <text evidence="11">The sequence shown here is derived from an EMBL/GenBank/DDBJ whole genome shotgun (WGS) entry which is preliminary data.</text>
</comment>
<gene>
    <name evidence="8" type="primary">divIB</name>
    <name evidence="11" type="ORF">JOC31_000201</name>
</gene>
<evidence type="ECO:0000256" key="9">
    <source>
        <dbReference type="SAM" id="MobiDB-lite"/>
    </source>
</evidence>
<keyword evidence="7 8" id="KW-0131">Cell cycle</keyword>
<dbReference type="InterPro" id="IPR013685">
    <property type="entry name" value="POTRA_FtsQ_type"/>
</dbReference>
<dbReference type="RefSeq" id="WP_205016363.1">
    <property type="nucleotide sequence ID" value="NZ_JAFBEI010000003.1"/>
</dbReference>
<evidence type="ECO:0000259" key="10">
    <source>
        <dbReference type="PROSITE" id="PS51779"/>
    </source>
</evidence>
<evidence type="ECO:0000256" key="6">
    <source>
        <dbReference type="ARBA" id="ARBA00023136"/>
    </source>
</evidence>
<reference evidence="11 12" key="1">
    <citation type="submission" date="2021-01" db="EMBL/GenBank/DDBJ databases">
        <title>Genomic Encyclopedia of Type Strains, Phase IV (KMG-IV): sequencing the most valuable type-strain genomes for metagenomic binning, comparative biology and taxonomic classification.</title>
        <authorList>
            <person name="Goeker M."/>
        </authorList>
    </citation>
    <scope>NUCLEOTIDE SEQUENCE [LARGE SCALE GENOMIC DNA]</scope>
    <source>
        <strain evidence="11 12">DSM 27513</strain>
    </source>
</reference>
<evidence type="ECO:0000256" key="2">
    <source>
        <dbReference type="ARBA" id="ARBA00022475"/>
    </source>
</evidence>
<dbReference type="InterPro" id="IPR005548">
    <property type="entry name" value="Cell_div_FtsQ/DivIB_C"/>
</dbReference>
<keyword evidence="6 8" id="KW-0472">Membrane</keyword>
<comment type="function">
    <text evidence="8">Cell division protein that may be involved in stabilizing or promoting the assembly of the division complex.</text>
</comment>
<dbReference type="GO" id="GO:0051301">
    <property type="term" value="P:cell division"/>
    <property type="evidence" value="ECO:0007669"/>
    <property type="project" value="UniProtKB-KW"/>
</dbReference>
<feature type="compositionally biased region" description="Basic and acidic residues" evidence="9">
    <location>
        <begin position="1"/>
        <end position="41"/>
    </location>
</feature>
<keyword evidence="4 8" id="KW-0812">Transmembrane</keyword>
<dbReference type="PANTHER" id="PTHR37820:SF1">
    <property type="entry name" value="CELL DIVISION PROTEIN FTSQ"/>
    <property type="match status" value="1"/>
</dbReference>
<dbReference type="HAMAP" id="MF_00912">
    <property type="entry name" value="DivIB"/>
    <property type="match status" value="1"/>
</dbReference>
<dbReference type="Pfam" id="PF03799">
    <property type="entry name" value="FtsQ_DivIB_C"/>
    <property type="match status" value="1"/>
</dbReference>
<dbReference type="Proteomes" id="UP000809081">
    <property type="component" value="Unassembled WGS sequence"/>
</dbReference>
<dbReference type="InterPro" id="IPR034746">
    <property type="entry name" value="POTRA"/>
</dbReference>
<evidence type="ECO:0000256" key="1">
    <source>
        <dbReference type="ARBA" id="ARBA00004370"/>
    </source>
</evidence>
<proteinExistence type="inferred from homology"/>
<evidence type="ECO:0000256" key="4">
    <source>
        <dbReference type="ARBA" id="ARBA00022692"/>
    </source>
</evidence>
<organism evidence="11 12">
    <name type="scientific">Streptococcus saliviloxodontae</name>
    <dbReference type="NCBI Taxonomy" id="1349416"/>
    <lineage>
        <taxon>Bacteria</taxon>
        <taxon>Bacillati</taxon>
        <taxon>Bacillota</taxon>
        <taxon>Bacilli</taxon>
        <taxon>Lactobacillales</taxon>
        <taxon>Streptococcaceae</taxon>
        <taxon>Streptococcus</taxon>
    </lineage>
</organism>
<keyword evidence="12" id="KW-1185">Reference proteome</keyword>
<protein>
    <recommendedName>
        <fullName evidence="8">Cell division protein DivIB</fullName>
    </recommendedName>
</protein>
<feature type="compositionally biased region" description="Low complexity" evidence="9">
    <location>
        <begin position="331"/>
        <end position="377"/>
    </location>
</feature>
<feature type="region of interest" description="Disordered" evidence="9">
    <location>
        <begin position="330"/>
        <end position="377"/>
    </location>
</feature>